<reference evidence="2" key="1">
    <citation type="submission" date="2020-11" db="EMBL/GenBank/DDBJ databases">
        <authorList>
            <person name="Tran Van P."/>
        </authorList>
    </citation>
    <scope>NUCLEOTIDE SEQUENCE</scope>
</reference>
<feature type="region of interest" description="Disordered" evidence="1">
    <location>
        <begin position="111"/>
        <end position="157"/>
    </location>
</feature>
<accession>A0A7R9IC80</accession>
<dbReference type="AlphaFoldDB" id="A0A7R9IC80"/>
<sequence length="196" mass="21207">MSERANDVQVFRSMKGLKNGQSAGVDEITSEMLKCEGMGTIPVSLGRLKPVFILAHEQELANHLLDCTHKAEFTKIQCFIDNLPTLRIKPGTPGSVASATQYDLLDQIHSKTEDGIPQAETRGTKGRAEPPKPAQLTLGSGGHETSTSINISGGGVTPREAPFVEEFLVRFHFEAHFSPQSPSLLALKSSQRATDP</sequence>
<organism evidence="2">
    <name type="scientific">Timema tahoe</name>
    <dbReference type="NCBI Taxonomy" id="61484"/>
    <lineage>
        <taxon>Eukaryota</taxon>
        <taxon>Metazoa</taxon>
        <taxon>Ecdysozoa</taxon>
        <taxon>Arthropoda</taxon>
        <taxon>Hexapoda</taxon>
        <taxon>Insecta</taxon>
        <taxon>Pterygota</taxon>
        <taxon>Neoptera</taxon>
        <taxon>Polyneoptera</taxon>
        <taxon>Phasmatodea</taxon>
        <taxon>Timematodea</taxon>
        <taxon>Timematoidea</taxon>
        <taxon>Timematidae</taxon>
        <taxon>Timema</taxon>
    </lineage>
</organism>
<dbReference type="EMBL" id="OE001061">
    <property type="protein sequence ID" value="CAD7455882.1"/>
    <property type="molecule type" value="Genomic_DNA"/>
</dbReference>
<gene>
    <name evidence="2" type="ORF">TTEB3V08_LOCUS3932</name>
</gene>
<evidence type="ECO:0000313" key="2">
    <source>
        <dbReference type="EMBL" id="CAD7455882.1"/>
    </source>
</evidence>
<name>A0A7R9IC80_9NEOP</name>
<evidence type="ECO:0000256" key="1">
    <source>
        <dbReference type="SAM" id="MobiDB-lite"/>
    </source>
</evidence>
<proteinExistence type="predicted"/>
<protein>
    <submittedName>
        <fullName evidence="2">Uncharacterized protein</fullName>
    </submittedName>
</protein>